<dbReference type="Pfam" id="PF00512">
    <property type="entry name" value="HisKA"/>
    <property type="match status" value="1"/>
</dbReference>
<dbReference type="InterPro" id="IPR003594">
    <property type="entry name" value="HATPase_dom"/>
</dbReference>
<dbReference type="GO" id="GO:0005886">
    <property type="term" value="C:plasma membrane"/>
    <property type="evidence" value="ECO:0007669"/>
    <property type="project" value="TreeGrafter"/>
</dbReference>
<evidence type="ECO:0000256" key="3">
    <source>
        <dbReference type="ARBA" id="ARBA00022553"/>
    </source>
</evidence>
<evidence type="ECO:0000313" key="10">
    <source>
        <dbReference type="Proteomes" id="UP001139971"/>
    </source>
</evidence>
<feature type="domain" description="Response regulatory" evidence="8">
    <location>
        <begin position="402"/>
        <end position="516"/>
    </location>
</feature>
<keyword evidence="4" id="KW-0808">Transferase</keyword>
<dbReference type="PANTHER" id="PTHR43047">
    <property type="entry name" value="TWO-COMPONENT HISTIDINE PROTEIN KINASE"/>
    <property type="match status" value="1"/>
</dbReference>
<evidence type="ECO:0000256" key="4">
    <source>
        <dbReference type="ARBA" id="ARBA00022679"/>
    </source>
</evidence>
<dbReference type="Pfam" id="PF02518">
    <property type="entry name" value="HATPase_c"/>
    <property type="match status" value="1"/>
</dbReference>
<evidence type="ECO:0000259" key="8">
    <source>
        <dbReference type="PROSITE" id="PS50110"/>
    </source>
</evidence>
<dbReference type="EMBL" id="JAOVZO020000001">
    <property type="protein sequence ID" value="MDC8011352.1"/>
    <property type="molecule type" value="Genomic_DNA"/>
</dbReference>
<reference evidence="9" key="1">
    <citation type="submission" date="2023-02" db="EMBL/GenBank/DDBJ databases">
        <title>Tahibacter soli sp. nov. isolated from soil.</title>
        <authorList>
            <person name="Baek J.H."/>
            <person name="Lee J.K."/>
            <person name="Choi D.G."/>
            <person name="Jeon C.O."/>
        </authorList>
    </citation>
    <scope>NUCLEOTIDE SEQUENCE</scope>
    <source>
        <strain evidence="9">BL</strain>
    </source>
</reference>
<evidence type="ECO:0000256" key="2">
    <source>
        <dbReference type="ARBA" id="ARBA00012438"/>
    </source>
</evidence>
<dbReference type="AlphaFoldDB" id="A0A9X4BHQ0"/>
<dbReference type="SMART" id="SM00448">
    <property type="entry name" value="REC"/>
    <property type="match status" value="1"/>
</dbReference>
<evidence type="ECO:0000313" key="9">
    <source>
        <dbReference type="EMBL" id="MDC8011352.1"/>
    </source>
</evidence>
<dbReference type="InterPro" id="IPR036890">
    <property type="entry name" value="HATPase_C_sf"/>
</dbReference>
<comment type="caution">
    <text evidence="9">The sequence shown here is derived from an EMBL/GenBank/DDBJ whole genome shotgun (WGS) entry which is preliminary data.</text>
</comment>
<dbReference type="SUPFAM" id="SSF52172">
    <property type="entry name" value="CheY-like"/>
    <property type="match status" value="1"/>
</dbReference>
<evidence type="ECO:0000256" key="6">
    <source>
        <dbReference type="PROSITE-ProRule" id="PRU00169"/>
    </source>
</evidence>
<feature type="modified residue" description="4-aspartylphosphate" evidence="6">
    <location>
        <position position="451"/>
    </location>
</feature>
<evidence type="ECO:0000259" key="7">
    <source>
        <dbReference type="PROSITE" id="PS50109"/>
    </source>
</evidence>
<evidence type="ECO:0000256" key="1">
    <source>
        <dbReference type="ARBA" id="ARBA00000085"/>
    </source>
</evidence>
<dbReference type="CDD" id="cd16922">
    <property type="entry name" value="HATPase_EvgS-ArcB-TorS-like"/>
    <property type="match status" value="1"/>
</dbReference>
<keyword evidence="3 6" id="KW-0597">Phosphoprotein</keyword>
<dbReference type="InterPro" id="IPR011006">
    <property type="entry name" value="CheY-like_superfamily"/>
</dbReference>
<organism evidence="9 10">
    <name type="scientific">Tahibacter soli</name>
    <dbReference type="NCBI Taxonomy" id="2983605"/>
    <lineage>
        <taxon>Bacteria</taxon>
        <taxon>Pseudomonadati</taxon>
        <taxon>Pseudomonadota</taxon>
        <taxon>Gammaproteobacteria</taxon>
        <taxon>Lysobacterales</taxon>
        <taxon>Rhodanobacteraceae</taxon>
        <taxon>Tahibacter</taxon>
    </lineage>
</organism>
<dbReference type="GO" id="GO:0009927">
    <property type="term" value="F:histidine phosphotransfer kinase activity"/>
    <property type="evidence" value="ECO:0007669"/>
    <property type="project" value="TreeGrafter"/>
</dbReference>
<dbReference type="RefSeq" id="WP_263543628.1">
    <property type="nucleotide sequence ID" value="NZ_JAOVZO020000001.1"/>
</dbReference>
<gene>
    <name evidence="9" type="ORF">OD750_002195</name>
</gene>
<evidence type="ECO:0000256" key="5">
    <source>
        <dbReference type="ARBA" id="ARBA00022777"/>
    </source>
</evidence>
<feature type="domain" description="Histidine kinase" evidence="7">
    <location>
        <begin position="159"/>
        <end position="379"/>
    </location>
</feature>
<dbReference type="InterPro" id="IPR004358">
    <property type="entry name" value="Sig_transdc_His_kin-like_C"/>
</dbReference>
<comment type="catalytic activity">
    <reaction evidence="1">
        <text>ATP + protein L-histidine = ADP + protein N-phospho-L-histidine.</text>
        <dbReference type="EC" id="2.7.13.3"/>
    </reaction>
</comment>
<dbReference type="InterPro" id="IPR001789">
    <property type="entry name" value="Sig_transdc_resp-reg_receiver"/>
</dbReference>
<dbReference type="PANTHER" id="PTHR43047:SF72">
    <property type="entry name" value="OSMOSENSING HISTIDINE PROTEIN KINASE SLN1"/>
    <property type="match status" value="1"/>
</dbReference>
<dbReference type="GO" id="GO:0000155">
    <property type="term" value="F:phosphorelay sensor kinase activity"/>
    <property type="evidence" value="ECO:0007669"/>
    <property type="project" value="InterPro"/>
</dbReference>
<dbReference type="PROSITE" id="PS50109">
    <property type="entry name" value="HIS_KIN"/>
    <property type="match status" value="1"/>
</dbReference>
<dbReference type="SUPFAM" id="SSF47384">
    <property type="entry name" value="Homodimeric domain of signal transducing histidine kinase"/>
    <property type="match status" value="1"/>
</dbReference>
<dbReference type="EC" id="2.7.13.3" evidence="2"/>
<dbReference type="Gene3D" id="3.30.565.10">
    <property type="entry name" value="Histidine kinase-like ATPase, C-terminal domain"/>
    <property type="match status" value="1"/>
</dbReference>
<dbReference type="SMART" id="SM00387">
    <property type="entry name" value="HATPase_c"/>
    <property type="match status" value="1"/>
</dbReference>
<dbReference type="PRINTS" id="PR00344">
    <property type="entry name" value="BCTRLSENSOR"/>
</dbReference>
<dbReference type="InterPro" id="IPR036097">
    <property type="entry name" value="HisK_dim/P_sf"/>
</dbReference>
<dbReference type="Gene3D" id="3.40.50.2300">
    <property type="match status" value="1"/>
</dbReference>
<protein>
    <recommendedName>
        <fullName evidence="2">histidine kinase</fullName>
        <ecNumber evidence="2">2.7.13.3</ecNumber>
    </recommendedName>
</protein>
<dbReference type="CDD" id="cd00156">
    <property type="entry name" value="REC"/>
    <property type="match status" value="1"/>
</dbReference>
<dbReference type="Proteomes" id="UP001139971">
    <property type="component" value="Unassembled WGS sequence"/>
</dbReference>
<dbReference type="Pfam" id="PF00072">
    <property type="entry name" value="Response_reg"/>
    <property type="match status" value="1"/>
</dbReference>
<dbReference type="PROSITE" id="PS50110">
    <property type="entry name" value="RESPONSE_REGULATORY"/>
    <property type="match status" value="1"/>
</dbReference>
<dbReference type="InterPro" id="IPR003661">
    <property type="entry name" value="HisK_dim/P_dom"/>
</dbReference>
<accession>A0A9X4BHQ0</accession>
<dbReference type="InterPro" id="IPR005467">
    <property type="entry name" value="His_kinase_dom"/>
</dbReference>
<proteinExistence type="predicted"/>
<dbReference type="CDD" id="cd00082">
    <property type="entry name" value="HisKA"/>
    <property type="match status" value="1"/>
</dbReference>
<dbReference type="Gene3D" id="1.10.287.130">
    <property type="match status" value="1"/>
</dbReference>
<keyword evidence="5 9" id="KW-0418">Kinase</keyword>
<sequence>MNGFPASVERYLERVLIERARPLLLTFDGPWQLRAMVGDAARFGFDAAAPDVVVERLQDLFLGLPTGQMQDFPFVELAGGGNAHVHLVPDGELFHVLLLDAGEEHERTRAQQQLGNEAELASLEKSRALARLKEIRSELERQRAGLEEAHALKNALIATLSHDFRTPLTSIFGYLHLLERRAGGDAAEIDALHAIRRNATYLFALAENLLEYGRSEAGAPNERAASLINAERLDAPRLGADLDAMFRPLAQDKGIEFHLEPIVAPPAEALFDEVKLRQVLINLLSNAVRYTHHGEVRARIAWREQHLELEVRDTGIGISPEYRERVFKAFNRGAQSGSRGAGLGLSIVKRLVEQMHGTLDLESTPGAGSCFRVRVPALERPGANLPAAPAGDYENVRRAAPSAVVVDDDPDIAGLLEVLLADLGCRVRAFDDANAAIEHVRAEPPDVLLIDVELPGLSGNAAVYRLRSQGYKGRIVTLSATATDDARRAAIAAGADHYLTKPLNIEQFLRTMRATIA</sequence>
<keyword evidence="10" id="KW-1185">Reference proteome</keyword>
<name>A0A9X4BHQ0_9GAMM</name>
<dbReference type="SMART" id="SM00388">
    <property type="entry name" value="HisKA"/>
    <property type="match status" value="1"/>
</dbReference>
<dbReference type="SUPFAM" id="SSF55874">
    <property type="entry name" value="ATPase domain of HSP90 chaperone/DNA topoisomerase II/histidine kinase"/>
    <property type="match status" value="1"/>
</dbReference>